<evidence type="ECO:0000256" key="6">
    <source>
        <dbReference type="ARBA" id="ARBA00022824"/>
    </source>
</evidence>
<keyword evidence="6" id="KW-0256">Endoplasmic reticulum</keyword>
<dbReference type="Gene3D" id="6.10.140.2150">
    <property type="match status" value="1"/>
</dbReference>
<evidence type="ECO:0000256" key="9">
    <source>
        <dbReference type="ARBA" id="ARBA00022989"/>
    </source>
</evidence>
<organism evidence="16 17">
    <name type="scientific">Pseudomonas pohangensis</name>
    <dbReference type="NCBI Taxonomy" id="364197"/>
    <lineage>
        <taxon>Bacteria</taxon>
        <taxon>Pseudomonadati</taxon>
        <taxon>Pseudomonadota</taxon>
        <taxon>Gammaproteobacteria</taxon>
        <taxon>Pseudomonadales</taxon>
        <taxon>Pseudomonadaceae</taxon>
        <taxon>Pseudomonas</taxon>
    </lineage>
</organism>
<evidence type="ECO:0000313" key="16">
    <source>
        <dbReference type="EMBL" id="SDU07886.1"/>
    </source>
</evidence>
<protein>
    <submittedName>
        <fullName evidence="16">Glutamate or tyrosine decarboxylase</fullName>
    </submittedName>
</protein>
<evidence type="ECO:0000256" key="1">
    <source>
        <dbReference type="ARBA" id="ARBA00001933"/>
    </source>
</evidence>
<accession>A0A1H2FKL5</accession>
<evidence type="ECO:0000256" key="15">
    <source>
        <dbReference type="RuleBase" id="RU000382"/>
    </source>
</evidence>
<keyword evidence="7 14" id="KW-0663">Pyridoxal phosphate</keyword>
<dbReference type="SUPFAM" id="SSF53383">
    <property type="entry name" value="PLP-dependent transferases"/>
    <property type="match status" value="1"/>
</dbReference>
<dbReference type="PANTHER" id="PTHR42735">
    <property type="match status" value="1"/>
</dbReference>
<dbReference type="InterPro" id="IPR015422">
    <property type="entry name" value="PyrdxlP-dep_Trfase_small"/>
</dbReference>
<dbReference type="STRING" id="364197.SAMN05216296_1648"/>
<dbReference type="PANTHER" id="PTHR42735:SF6">
    <property type="entry name" value="SPHINGOSINE-1-PHOSPHATE LYASE 1"/>
    <property type="match status" value="1"/>
</dbReference>
<gene>
    <name evidence="16" type="ORF">SAMN05216296_1648</name>
</gene>
<evidence type="ECO:0000256" key="4">
    <source>
        <dbReference type="ARBA" id="ARBA00004991"/>
    </source>
</evidence>
<feature type="modified residue" description="N6-(pyridoxal phosphate)lysine" evidence="14">
    <location>
        <position position="241"/>
    </location>
</feature>
<dbReference type="GO" id="GO:0008117">
    <property type="term" value="F:sphinganine-1-phosphate aldolase activity"/>
    <property type="evidence" value="ECO:0007669"/>
    <property type="project" value="TreeGrafter"/>
</dbReference>
<evidence type="ECO:0000256" key="8">
    <source>
        <dbReference type="ARBA" id="ARBA00022919"/>
    </source>
</evidence>
<dbReference type="GO" id="GO:0016020">
    <property type="term" value="C:membrane"/>
    <property type="evidence" value="ECO:0007669"/>
    <property type="project" value="GOC"/>
</dbReference>
<dbReference type="InterPro" id="IPR050477">
    <property type="entry name" value="GrpII_AminoAcid_Decarb"/>
</dbReference>
<keyword evidence="10" id="KW-0443">Lipid metabolism</keyword>
<evidence type="ECO:0000256" key="13">
    <source>
        <dbReference type="ARBA" id="ARBA00038302"/>
    </source>
</evidence>
<comment type="pathway">
    <text evidence="4">Sphingolipid metabolism.</text>
</comment>
<evidence type="ECO:0000256" key="3">
    <source>
        <dbReference type="ARBA" id="ARBA00004760"/>
    </source>
</evidence>
<dbReference type="Gene3D" id="3.40.640.10">
    <property type="entry name" value="Type I PLP-dependent aspartate aminotransferase-like (Major domain)"/>
    <property type="match status" value="1"/>
</dbReference>
<dbReference type="Gene3D" id="3.90.1150.10">
    <property type="entry name" value="Aspartate Aminotransferase, domain 1"/>
    <property type="match status" value="1"/>
</dbReference>
<proteinExistence type="inferred from homology"/>
<name>A0A1H2FKL5_9PSED</name>
<keyword evidence="17" id="KW-1185">Reference proteome</keyword>
<evidence type="ECO:0000256" key="2">
    <source>
        <dbReference type="ARBA" id="ARBA00004389"/>
    </source>
</evidence>
<evidence type="ECO:0000256" key="12">
    <source>
        <dbReference type="ARBA" id="ARBA00023239"/>
    </source>
</evidence>
<evidence type="ECO:0000256" key="11">
    <source>
        <dbReference type="ARBA" id="ARBA00023136"/>
    </source>
</evidence>
<keyword evidence="9" id="KW-1133">Transmembrane helix</keyword>
<evidence type="ECO:0000256" key="7">
    <source>
        <dbReference type="ARBA" id="ARBA00022898"/>
    </source>
</evidence>
<reference evidence="17" key="1">
    <citation type="submission" date="2016-10" db="EMBL/GenBank/DDBJ databases">
        <authorList>
            <person name="Varghese N."/>
            <person name="Submissions S."/>
        </authorList>
    </citation>
    <scope>NUCLEOTIDE SEQUENCE [LARGE SCALE GENOMIC DNA]</scope>
    <source>
        <strain evidence="17">DSM 17875</strain>
    </source>
</reference>
<evidence type="ECO:0000313" key="17">
    <source>
        <dbReference type="Proteomes" id="UP000243232"/>
    </source>
</evidence>
<dbReference type="GO" id="GO:0030149">
    <property type="term" value="P:sphingolipid catabolic process"/>
    <property type="evidence" value="ECO:0007669"/>
    <property type="project" value="TreeGrafter"/>
</dbReference>
<evidence type="ECO:0000256" key="5">
    <source>
        <dbReference type="ARBA" id="ARBA00022692"/>
    </source>
</evidence>
<dbReference type="InterPro" id="IPR002129">
    <property type="entry name" value="PyrdxlP-dep_de-COase"/>
</dbReference>
<keyword evidence="11" id="KW-0472">Membrane</keyword>
<dbReference type="Pfam" id="PF00282">
    <property type="entry name" value="Pyridoxal_deC"/>
    <property type="match status" value="1"/>
</dbReference>
<dbReference type="FunFam" id="3.40.640.10:FF:000020">
    <property type="entry name" value="sphingosine-1-phosphate lyase 1"/>
    <property type="match status" value="1"/>
</dbReference>
<evidence type="ECO:0000256" key="10">
    <source>
        <dbReference type="ARBA" id="ARBA00023098"/>
    </source>
</evidence>
<comment type="similarity">
    <text evidence="13">Belongs to the group II decarboxylase family. Sphingosine-1-phosphate lyase subfamily.</text>
</comment>
<dbReference type="InterPro" id="IPR015424">
    <property type="entry name" value="PyrdxlP-dep_Trfase"/>
</dbReference>
<dbReference type="Proteomes" id="UP000243232">
    <property type="component" value="Chromosome I"/>
</dbReference>
<keyword evidence="5" id="KW-0812">Transmembrane</keyword>
<comment type="subcellular location">
    <subcellularLocation>
        <location evidence="2">Endoplasmic reticulum membrane</location>
        <topology evidence="2">Single-pass membrane protein</topology>
    </subcellularLocation>
</comment>
<dbReference type="RefSeq" id="WP_090194074.1">
    <property type="nucleotide sequence ID" value="NZ_LT629785.1"/>
</dbReference>
<comment type="pathway">
    <text evidence="3">Lipid metabolism; sphingolipid metabolism.</text>
</comment>
<keyword evidence="8" id="KW-0746">Sphingolipid metabolism</keyword>
<dbReference type="GO" id="GO:0019752">
    <property type="term" value="P:carboxylic acid metabolic process"/>
    <property type="evidence" value="ECO:0007669"/>
    <property type="project" value="InterPro"/>
</dbReference>
<comment type="cofactor">
    <cofactor evidence="1 14 15">
        <name>pyridoxal 5'-phosphate</name>
        <dbReference type="ChEBI" id="CHEBI:597326"/>
    </cofactor>
</comment>
<keyword evidence="12 15" id="KW-0456">Lyase</keyword>
<sequence>MKTALPTRGRATAAVLADLKEFGAQDPNYKEGRLWSLVYYLDEDYADFMGDAYREFSSANGLNPTAFKSLKRFENEIIAAVAEMFHGTPEVCGVVTSGGTESCLLAVKTYRDLARARGVSKPEMVLPTTAHVAWFKASEYFGVKVRLLPLDKDLRADVKKLPRLCNRNTVMILGSAPDYPHGNIDPIEEFSAIALKRKIPLHVDACVGGFILPFMEMNGRKLPLWDYRVAGVTSISADVHKYGFAAKGASTITYRNLDYLKHQMFVYQDWPGGVFASPALLGTRPGGAYAAAWAAMQHFGKSGYRNLAKRTTQAFDKMRKGIEKMPELYVMGQPHGPLLGYGSCDPEVNIFAVGDQMDAKGWKINRLQAPDGLHAMITASHLEVMDDYLRDLKEAVATVKANPELAKTGSAATYGMMSHIPLRGMVRQKVLDMFAQMYKAGGEAIDLNEQPPAEPGIKGQINAVVDTVAQWYVTRQQQKVRRK</sequence>
<evidence type="ECO:0000256" key="14">
    <source>
        <dbReference type="PIRSR" id="PIRSR602129-50"/>
    </source>
</evidence>
<dbReference type="OrthoDB" id="9803665at2"/>
<dbReference type="InterPro" id="IPR015421">
    <property type="entry name" value="PyrdxlP-dep_Trfase_major"/>
</dbReference>
<dbReference type="GO" id="GO:0030170">
    <property type="term" value="F:pyridoxal phosphate binding"/>
    <property type="evidence" value="ECO:0007669"/>
    <property type="project" value="InterPro"/>
</dbReference>
<dbReference type="AlphaFoldDB" id="A0A1H2FKL5"/>
<dbReference type="EMBL" id="LT629785">
    <property type="protein sequence ID" value="SDU07886.1"/>
    <property type="molecule type" value="Genomic_DNA"/>
</dbReference>